<comment type="caution">
    <text evidence="10">The sequence shown here is derived from an EMBL/GenBank/DDBJ whole genome shotgun (WGS) entry which is preliminary data.</text>
</comment>
<evidence type="ECO:0000259" key="9">
    <source>
        <dbReference type="SMART" id="SM00790"/>
    </source>
</evidence>
<feature type="domain" description="Aldehyde ferredoxin oxidoreductase N-terminal" evidence="9">
    <location>
        <begin position="4"/>
        <end position="207"/>
    </location>
</feature>
<dbReference type="InterPro" id="IPR036021">
    <property type="entry name" value="Tungsten_al_ferr_oxy-like_C"/>
</dbReference>
<evidence type="ECO:0000313" key="11">
    <source>
        <dbReference type="Proteomes" id="UP001221217"/>
    </source>
</evidence>
<evidence type="ECO:0000256" key="3">
    <source>
        <dbReference type="ARBA" id="ARBA00022485"/>
    </source>
</evidence>
<keyword evidence="5" id="KW-0560">Oxidoreductase</keyword>
<dbReference type="InterPro" id="IPR013984">
    <property type="entry name" value="Ald_Fedxn_OxRdtase_dom2"/>
</dbReference>
<evidence type="ECO:0000256" key="8">
    <source>
        <dbReference type="ARBA" id="ARBA00049934"/>
    </source>
</evidence>
<evidence type="ECO:0000256" key="5">
    <source>
        <dbReference type="ARBA" id="ARBA00023002"/>
    </source>
</evidence>
<evidence type="ECO:0000256" key="4">
    <source>
        <dbReference type="ARBA" id="ARBA00022723"/>
    </source>
</evidence>
<evidence type="ECO:0000256" key="1">
    <source>
        <dbReference type="ARBA" id="ARBA00001966"/>
    </source>
</evidence>
<dbReference type="PANTHER" id="PTHR30038">
    <property type="entry name" value="ALDEHYDE FERREDOXIN OXIDOREDUCTASE"/>
    <property type="match status" value="1"/>
</dbReference>
<accession>A0AAJ1ICD2</accession>
<dbReference type="AlphaFoldDB" id="A0AAJ1ICD2"/>
<sequence length="599" mass="65172">MNSLMGKILKVNLSNGSISRNDTPTEWVELYTGQKGLGSRILMEDVNPKTDPFSPENKVVLTTSVMGGTIVSCSSKLAITTKSPLSGTITDGSVGGHTGAELKYTGYDAVDITGRAGGLSYLYITDEKVEIRDAAFLKGLGTFDVDARLKEEVGDEELKVLAIGPAGENLVPYSCISSEKYRQLGRGGIAAVMGSKNLKAIAIRGKLDVSVNDLQGLLKYSKEVTVRDEVIATDNEIYDLGTSCLVDYSQESGLLPTNNFQEGTFEEAEKINGQSFKDVRKNKKGCFSCGIACGNYVVDGAASVEGPEYESIVLGGSSLGVGNREKVIEFNSVCDDLGLDTISAGGTIAYMMEATQKGIHDFGIRFGDAEAAIEMLTKIAYKDGIGAEAAMGSKALSEKYGGEEFAIQVKGLELPGYDPRGSWSMGIAYVSAPRGGCHMSAYPIAEEAWGELDPFTFEGKGKLVADMQNSQFCKFSMGVCDFWPIDDETLGRLFELTYGGEWPADRVYKTGERVFNLQRMFNIMAGFDRTEDKLPGRFHKELLKAGPPKDIAYTKEAFDKAMDEYYAYRGWDERGRPTVEKLEELGIEPKFIEAYKTVL</sequence>
<keyword evidence="4" id="KW-0479">Metal-binding</keyword>
<dbReference type="SUPFAM" id="SSF48310">
    <property type="entry name" value="Aldehyde ferredoxin oxidoreductase, C-terminal domains"/>
    <property type="match status" value="1"/>
</dbReference>
<evidence type="ECO:0000256" key="2">
    <source>
        <dbReference type="ARBA" id="ARBA00011032"/>
    </source>
</evidence>
<dbReference type="GO" id="GO:0046872">
    <property type="term" value="F:metal ion binding"/>
    <property type="evidence" value="ECO:0007669"/>
    <property type="project" value="UniProtKB-KW"/>
</dbReference>
<gene>
    <name evidence="10" type="ORF">PQJ61_00325</name>
</gene>
<dbReference type="InterPro" id="IPR001203">
    <property type="entry name" value="OxRdtase_Ald_Fedxn_C"/>
</dbReference>
<evidence type="ECO:0000313" key="10">
    <source>
        <dbReference type="EMBL" id="MDC7225188.1"/>
    </source>
</evidence>
<keyword evidence="3" id="KW-0004">4Fe-4S</keyword>
<dbReference type="GO" id="GO:0016625">
    <property type="term" value="F:oxidoreductase activity, acting on the aldehyde or oxo group of donors, iron-sulfur protein as acceptor"/>
    <property type="evidence" value="ECO:0007669"/>
    <property type="project" value="InterPro"/>
</dbReference>
<dbReference type="Gene3D" id="3.60.9.10">
    <property type="entry name" value="Aldehyde ferredoxin oxidoreductase, N-terminal domain"/>
    <property type="match status" value="1"/>
</dbReference>
<dbReference type="InterPro" id="IPR013983">
    <property type="entry name" value="Ald_Fedxn_OxRdtase_N"/>
</dbReference>
<proteinExistence type="inferred from homology"/>
<dbReference type="InterPro" id="IPR051919">
    <property type="entry name" value="W-dependent_AOR"/>
</dbReference>
<name>A0AAJ1ICD2_9SPIO</name>
<keyword evidence="7" id="KW-0411">Iron-sulfur</keyword>
<dbReference type="Gene3D" id="1.10.599.10">
    <property type="entry name" value="Aldehyde Ferredoxin Oxidoreductase Protein, subunit A, domain 3"/>
    <property type="match status" value="1"/>
</dbReference>
<dbReference type="InterPro" id="IPR036503">
    <property type="entry name" value="Ald_Fedxn_OxRdtase_N_sf"/>
</dbReference>
<reference evidence="10 11" key="1">
    <citation type="submission" date="2022-12" db="EMBL/GenBank/DDBJ databases">
        <title>Metagenome assembled genome from gulf of manar.</title>
        <authorList>
            <person name="Kohli P."/>
            <person name="Pk S."/>
            <person name="Venkata Ramana C."/>
            <person name="Sasikala C."/>
        </authorList>
    </citation>
    <scope>NUCLEOTIDE SEQUENCE [LARGE SCALE GENOMIC DNA]</scope>
    <source>
        <strain evidence="10">JB008</strain>
    </source>
</reference>
<dbReference type="GO" id="GO:0009055">
    <property type="term" value="F:electron transfer activity"/>
    <property type="evidence" value="ECO:0007669"/>
    <property type="project" value="InterPro"/>
</dbReference>
<dbReference type="InterPro" id="IPR013985">
    <property type="entry name" value="Ald_Fedxn_OxRdtase_dom3"/>
</dbReference>
<dbReference type="Pfam" id="PF01314">
    <property type="entry name" value="AFOR_C"/>
    <property type="match status" value="1"/>
</dbReference>
<organism evidence="10 11">
    <name type="scientific">Candidatus Thalassospirochaeta sargassi</name>
    <dbReference type="NCBI Taxonomy" id="3119039"/>
    <lineage>
        <taxon>Bacteria</taxon>
        <taxon>Pseudomonadati</taxon>
        <taxon>Spirochaetota</taxon>
        <taxon>Spirochaetia</taxon>
        <taxon>Spirochaetales</taxon>
        <taxon>Spirochaetaceae</taxon>
        <taxon>Candidatus Thalassospirochaeta</taxon>
    </lineage>
</organism>
<protein>
    <submittedName>
        <fullName evidence="10">Aldehyde ferredoxin oxidoreductase family protein</fullName>
    </submittedName>
</protein>
<dbReference type="SUPFAM" id="SSF56228">
    <property type="entry name" value="Aldehyde ferredoxin oxidoreductase, N-terminal domain"/>
    <property type="match status" value="1"/>
</dbReference>
<dbReference type="Pfam" id="PF02730">
    <property type="entry name" value="AFOR_N"/>
    <property type="match status" value="1"/>
</dbReference>
<evidence type="ECO:0000256" key="7">
    <source>
        <dbReference type="ARBA" id="ARBA00023014"/>
    </source>
</evidence>
<comment type="similarity">
    <text evidence="2">Belongs to the AOR/FOR family.</text>
</comment>
<keyword evidence="6" id="KW-0408">Iron</keyword>
<dbReference type="GO" id="GO:0051539">
    <property type="term" value="F:4 iron, 4 sulfur cluster binding"/>
    <property type="evidence" value="ECO:0007669"/>
    <property type="project" value="UniProtKB-KW"/>
</dbReference>
<comment type="cofactor">
    <cofactor evidence="1">
        <name>[4Fe-4S] cluster</name>
        <dbReference type="ChEBI" id="CHEBI:49883"/>
    </cofactor>
</comment>
<dbReference type="EMBL" id="JAQQAL010000002">
    <property type="protein sequence ID" value="MDC7225188.1"/>
    <property type="molecule type" value="Genomic_DNA"/>
</dbReference>
<dbReference type="PANTHER" id="PTHR30038:SF0">
    <property type="entry name" value="TUNGSTEN-CONTAINING ALDEHYDE FERREDOXIN OXIDOREDUCTASE"/>
    <property type="match status" value="1"/>
</dbReference>
<comment type="cofactor">
    <cofactor evidence="8">
        <name>tungstopterin</name>
        <dbReference type="ChEBI" id="CHEBI:30402"/>
    </cofactor>
</comment>
<dbReference type="SMART" id="SM00790">
    <property type="entry name" value="AFOR_N"/>
    <property type="match status" value="1"/>
</dbReference>
<dbReference type="Gene3D" id="1.10.569.10">
    <property type="entry name" value="Aldehyde Ferredoxin Oxidoreductase Protein, subunit A, domain 2"/>
    <property type="match status" value="1"/>
</dbReference>
<evidence type="ECO:0000256" key="6">
    <source>
        <dbReference type="ARBA" id="ARBA00023004"/>
    </source>
</evidence>
<dbReference type="Proteomes" id="UP001221217">
    <property type="component" value="Unassembled WGS sequence"/>
</dbReference>